<gene>
    <name evidence="2" type="ORF">Fcan01_25468</name>
</gene>
<dbReference type="Proteomes" id="UP000198287">
    <property type="component" value="Unassembled WGS sequence"/>
</dbReference>
<feature type="transmembrane region" description="Helical" evidence="1">
    <location>
        <begin position="235"/>
        <end position="256"/>
    </location>
</feature>
<sequence>MEVILMNIFPTRVNGKVEVIGMEYLNLFYLFPYQVLPGMDVALTKASFNISCQTNEEHLCFEQLTRISIIVTNLNKYFWIVGKSHEKLLSIFQDNKFLEPKAIAAVRGVEKFSDLIDFWIMQNIPFHYTFQRCFSIRRQTYSGFFAFPGDSFYLRKVHKYFFISCYKVWQDSSLLYALTSPFGNLAWICFIVSFLVVTIVLSGSQKKFGSVGFRLAVGIMLESSVLYLLKFPKKYEISVVVGIWIILAGTLLTSWYKTAFTIEMIVPITHRAPWEGLLNIEGMKVLMPLRLMTTNVREDLPYSFYVQLFFGGIQHRALPFIEWFRHNKRLKSYLKIAQLLVNLMPVNYQLLYPLVNITDLRTVPIQPILYNETAHLVRHLSSCDKTGYMDEKENVAAVLPFLNDNSDGITYMIGEDNFFTEFLGWPVSPVARDYTFHRLGVMLTSGIYGYWEGLYKLVRPKKLFHHYANWTHPKLPKVAKLDFNSKIVTVFYICGGCLVISGIFFLGEIMFMMCRKWLNWLCSI</sequence>
<reference evidence="2 3" key="1">
    <citation type="submission" date="2015-12" db="EMBL/GenBank/DDBJ databases">
        <title>The genome of Folsomia candida.</title>
        <authorList>
            <person name="Faddeeva A."/>
            <person name="Derks M.F."/>
            <person name="Anvar Y."/>
            <person name="Smit S."/>
            <person name="Van Straalen N."/>
            <person name="Roelofs D."/>
        </authorList>
    </citation>
    <scope>NUCLEOTIDE SEQUENCE [LARGE SCALE GENOMIC DNA]</scope>
    <source>
        <strain evidence="2 3">VU population</strain>
        <tissue evidence="2">Whole body</tissue>
    </source>
</reference>
<comment type="caution">
    <text evidence="2">The sequence shown here is derived from an EMBL/GenBank/DDBJ whole genome shotgun (WGS) entry which is preliminary data.</text>
</comment>
<proteinExistence type="predicted"/>
<organism evidence="2 3">
    <name type="scientific">Folsomia candida</name>
    <name type="common">Springtail</name>
    <dbReference type="NCBI Taxonomy" id="158441"/>
    <lineage>
        <taxon>Eukaryota</taxon>
        <taxon>Metazoa</taxon>
        <taxon>Ecdysozoa</taxon>
        <taxon>Arthropoda</taxon>
        <taxon>Hexapoda</taxon>
        <taxon>Collembola</taxon>
        <taxon>Entomobryomorpha</taxon>
        <taxon>Isotomoidea</taxon>
        <taxon>Isotomidae</taxon>
        <taxon>Proisotominae</taxon>
        <taxon>Folsomia</taxon>
    </lineage>
</organism>
<dbReference type="EMBL" id="LNIX01000037">
    <property type="protein sequence ID" value="OXA39721.1"/>
    <property type="molecule type" value="Genomic_DNA"/>
</dbReference>
<keyword evidence="1" id="KW-0812">Transmembrane</keyword>
<keyword evidence="1" id="KW-0472">Membrane</keyword>
<feature type="transmembrane region" description="Helical" evidence="1">
    <location>
        <begin position="211"/>
        <end position="229"/>
    </location>
</feature>
<name>A0A226D4Y7_FOLCA</name>
<protein>
    <submittedName>
        <fullName evidence="2">Uncharacterized protein</fullName>
    </submittedName>
</protein>
<keyword evidence="1" id="KW-1133">Transmembrane helix</keyword>
<dbReference type="OrthoDB" id="8299208at2759"/>
<dbReference type="AlphaFoldDB" id="A0A226D4Y7"/>
<evidence type="ECO:0000313" key="2">
    <source>
        <dbReference type="EMBL" id="OXA39721.1"/>
    </source>
</evidence>
<feature type="transmembrane region" description="Helical" evidence="1">
    <location>
        <begin position="185"/>
        <end position="204"/>
    </location>
</feature>
<feature type="transmembrane region" description="Helical" evidence="1">
    <location>
        <begin position="487"/>
        <end position="511"/>
    </location>
</feature>
<accession>A0A226D4Y7</accession>
<evidence type="ECO:0000313" key="3">
    <source>
        <dbReference type="Proteomes" id="UP000198287"/>
    </source>
</evidence>
<evidence type="ECO:0000256" key="1">
    <source>
        <dbReference type="SAM" id="Phobius"/>
    </source>
</evidence>
<keyword evidence="3" id="KW-1185">Reference proteome</keyword>